<dbReference type="Pfam" id="PF07505">
    <property type="entry name" value="DUF5131"/>
    <property type="match status" value="1"/>
</dbReference>
<comment type="caution">
    <text evidence="1">The sequence shown here is derived from an EMBL/GenBank/DDBJ whole genome shotgun (WGS) entry which is preliminary data.</text>
</comment>
<name>A0A0F9DS02_9ZZZZ</name>
<accession>A0A0F9DS02</accession>
<evidence type="ECO:0000313" key="1">
    <source>
        <dbReference type="EMBL" id="KKL64534.1"/>
    </source>
</evidence>
<dbReference type="InterPro" id="IPR011101">
    <property type="entry name" value="DUF5131"/>
</dbReference>
<proteinExistence type="predicted"/>
<evidence type="ECO:0008006" key="2">
    <source>
        <dbReference type="Google" id="ProtNLM"/>
    </source>
</evidence>
<feature type="non-terminal residue" evidence="1">
    <location>
        <position position="1"/>
    </location>
</feature>
<dbReference type="AlphaFoldDB" id="A0A0F9DS02"/>
<organism evidence="1">
    <name type="scientific">marine sediment metagenome</name>
    <dbReference type="NCBI Taxonomy" id="412755"/>
    <lineage>
        <taxon>unclassified sequences</taxon>
        <taxon>metagenomes</taxon>
        <taxon>ecological metagenomes</taxon>
    </lineage>
</organism>
<dbReference type="EMBL" id="LAZR01027813">
    <property type="protein sequence ID" value="KKL64534.1"/>
    <property type="molecule type" value="Genomic_DNA"/>
</dbReference>
<sequence>NTEGKCNSGGFNCWAYTITHRFAGRYPNGFNPTIYPEALLSPLYLKKPSRILCVFMGDLFWDCPEFDPDRIIEVKTDTGFVDHDTLKAWIFNAIRYSPQHTFLFLTKQPQNLIKFSQFPDNCYVGVSATNAEMFMRACSDLEEVRAKVKYLSIEPFLDWSFNWSPSYLVNSLQRAKIKWVIIGAQTKPYKPPLKIWVDEITEACKKANIPYFLKNNLRPLMGDNLVQDMPRGVEIDH</sequence>
<gene>
    <name evidence="1" type="ORF">LCGC14_2163980</name>
</gene>
<reference evidence="1" key="1">
    <citation type="journal article" date="2015" name="Nature">
        <title>Complex archaea that bridge the gap between prokaryotes and eukaryotes.</title>
        <authorList>
            <person name="Spang A."/>
            <person name="Saw J.H."/>
            <person name="Jorgensen S.L."/>
            <person name="Zaremba-Niedzwiedzka K."/>
            <person name="Martijn J."/>
            <person name="Lind A.E."/>
            <person name="van Eijk R."/>
            <person name="Schleper C."/>
            <person name="Guy L."/>
            <person name="Ettema T.J."/>
        </authorList>
    </citation>
    <scope>NUCLEOTIDE SEQUENCE</scope>
</reference>
<protein>
    <recommendedName>
        <fullName evidence="2">DUF5131 family protein</fullName>
    </recommendedName>
</protein>